<feature type="transmembrane region" description="Helical" evidence="6">
    <location>
        <begin position="97"/>
        <end position="120"/>
    </location>
</feature>
<proteinExistence type="predicted"/>
<feature type="non-terminal residue" evidence="7">
    <location>
        <position position="1"/>
    </location>
</feature>
<evidence type="ECO:0000256" key="1">
    <source>
        <dbReference type="ARBA" id="ARBA00004651"/>
    </source>
</evidence>
<keyword evidence="5 6" id="KW-0472">Membrane</keyword>
<comment type="subcellular location">
    <subcellularLocation>
        <location evidence="1">Cell membrane</location>
        <topology evidence="1">Multi-pass membrane protein</topology>
    </subcellularLocation>
</comment>
<dbReference type="AlphaFoldDB" id="A0A8T5YNR6"/>
<accession>A0A8T5YNR6</accession>
<dbReference type="GO" id="GO:0005886">
    <property type="term" value="C:plasma membrane"/>
    <property type="evidence" value="ECO:0007669"/>
    <property type="project" value="UniProtKB-SubCell"/>
</dbReference>
<dbReference type="PANTHER" id="PTHR23513">
    <property type="entry name" value="INTEGRAL MEMBRANE EFFLUX PROTEIN-RELATED"/>
    <property type="match status" value="1"/>
</dbReference>
<gene>
    <name evidence="7" type="ORF">GQM21_32460</name>
</gene>
<dbReference type="InterPro" id="IPR036259">
    <property type="entry name" value="MFS_trans_sf"/>
</dbReference>
<dbReference type="EMBL" id="WTML01000801">
    <property type="protein sequence ID" value="MWL01764.1"/>
    <property type="molecule type" value="Genomic_DNA"/>
</dbReference>
<dbReference type="Proteomes" id="UP000462271">
    <property type="component" value="Unassembled WGS sequence"/>
</dbReference>
<protein>
    <submittedName>
        <fullName evidence="7">MFS transporter</fullName>
    </submittedName>
</protein>
<feature type="non-terminal residue" evidence="7">
    <location>
        <position position="138"/>
    </location>
</feature>
<comment type="caution">
    <text evidence="7">The sequence shown here is derived from an EMBL/GenBank/DDBJ whole genome shotgun (WGS) entry which is preliminary data.</text>
</comment>
<reference evidence="7 8" key="1">
    <citation type="submission" date="2019-12" db="EMBL/GenBank/DDBJ databases">
        <title>Enteriobacteria Tanzani isolates_10432.</title>
        <authorList>
            <person name="Subbiah M."/>
            <person name="Call D."/>
        </authorList>
    </citation>
    <scope>NUCLEOTIDE SEQUENCE [LARGE SCALE GENOMIC DNA]</scope>
    <source>
        <strain evidence="7 8">10432wG8</strain>
    </source>
</reference>
<evidence type="ECO:0000256" key="5">
    <source>
        <dbReference type="ARBA" id="ARBA00023136"/>
    </source>
</evidence>
<name>A0A8T5YNR6_ECOLX</name>
<evidence type="ECO:0000256" key="2">
    <source>
        <dbReference type="ARBA" id="ARBA00022475"/>
    </source>
</evidence>
<keyword evidence="4 6" id="KW-1133">Transmembrane helix</keyword>
<evidence type="ECO:0000256" key="3">
    <source>
        <dbReference type="ARBA" id="ARBA00022692"/>
    </source>
</evidence>
<evidence type="ECO:0000313" key="7">
    <source>
        <dbReference type="EMBL" id="MWL01764.1"/>
    </source>
</evidence>
<evidence type="ECO:0000256" key="6">
    <source>
        <dbReference type="SAM" id="Phobius"/>
    </source>
</evidence>
<dbReference type="SUPFAM" id="SSF103473">
    <property type="entry name" value="MFS general substrate transporter"/>
    <property type="match status" value="1"/>
</dbReference>
<dbReference type="Gene3D" id="1.20.1250.20">
    <property type="entry name" value="MFS general substrate transporter like domains"/>
    <property type="match status" value="1"/>
</dbReference>
<evidence type="ECO:0000313" key="8">
    <source>
        <dbReference type="Proteomes" id="UP000462271"/>
    </source>
</evidence>
<organism evidence="7 8">
    <name type="scientific">Escherichia coli</name>
    <dbReference type="NCBI Taxonomy" id="562"/>
    <lineage>
        <taxon>Bacteria</taxon>
        <taxon>Pseudomonadati</taxon>
        <taxon>Pseudomonadota</taxon>
        <taxon>Gammaproteobacteria</taxon>
        <taxon>Enterobacterales</taxon>
        <taxon>Enterobacteriaceae</taxon>
        <taxon>Escherichia</taxon>
    </lineage>
</organism>
<feature type="transmembrane region" description="Helical" evidence="6">
    <location>
        <begin position="62"/>
        <end position="85"/>
    </location>
</feature>
<keyword evidence="3 6" id="KW-0812">Transmembrane</keyword>
<evidence type="ECO:0000256" key="4">
    <source>
        <dbReference type="ARBA" id="ARBA00022989"/>
    </source>
</evidence>
<feature type="transmembrane region" description="Helical" evidence="6">
    <location>
        <begin position="39"/>
        <end position="56"/>
    </location>
</feature>
<feature type="transmembrane region" description="Helical" evidence="6">
    <location>
        <begin position="6"/>
        <end position="27"/>
    </location>
</feature>
<keyword evidence="2" id="KW-1003">Cell membrane</keyword>
<dbReference type="PANTHER" id="PTHR23513:SF11">
    <property type="entry name" value="STAPHYLOFERRIN A TRANSPORTER"/>
    <property type="match status" value="1"/>
</dbReference>
<sequence>LELFSVQVWGLLFALASTGFLVGGAIIGKVGLGRNPLRTMLLAVAVMGLLGAMFTIREWGWLYLVGIWLYMAIFPAVEAAEQTVIQRVVPLERQGRVFGFAGAVEAAAAPVTAFLVAPIAEFWIIPWARSTSGADALA</sequence>